<dbReference type="EMBL" id="CP048685">
    <property type="protein sequence ID" value="QPJ63669.1"/>
    <property type="molecule type" value="Genomic_DNA"/>
</dbReference>
<name>A0A7T0BZ79_9BACT</name>
<dbReference type="Pfam" id="PF17876">
    <property type="entry name" value="CSD2"/>
    <property type="match status" value="1"/>
</dbReference>
<keyword evidence="7 8" id="KW-0694">RNA-binding</keyword>
<evidence type="ECO:0000256" key="1">
    <source>
        <dbReference type="ARBA" id="ARBA00001849"/>
    </source>
</evidence>
<comment type="similarity">
    <text evidence="8">Belongs to the RNR ribonuclease family. RNase R subfamily.</text>
</comment>
<sequence>MDLSSENLIRLIQKKTNRPLKFSELMRTLNVPEPQRREFRGQIKEMVEEGALVKLKGGRYGLPDEMSLVSGMLKGHPDGYGFLLTDAREADLYVGRKQMNGAMHQDKVLVRVESGKSNWGKPEGRVIRILQRAHTTLVGVFEPLGRDGWVIPSDENVFHDIFIPGKLKNGAKPGQIVVVEITDYPTRHQPPAGKVLEVLGKADDPRVELRSIFHKFGVHQDFPPQALEEARRFSPEPVGDEGDSRRDLTSWLTFTIDGERAKDFDDAVSLEVEGPVWRLGVHIADVSNYVTEDSALDKEAFDRGTSIYYPDGVIPMLPVELSNEVCSLKPLEKRLTITALMEFTKGGELTHFEIFPSVIKSRYRFTYTKVWDLLQNGDPEKEYTEAMPVLTAMHRLSRSLRKRRFEQGSVEFEIPEPEVRMNPDHSVEAIVIADRNPAHQLIEEFMLAANRVVASYLTGRKIPAVHRIHETPDPDKLITFQEFLESLGYRLPSIKKLSSKHLHNLLQNVSEKPEARAINTLMLRAMKKAIYSEEPVGHFALGFEHYTHFTSPIRRYPDLAIHRLLKYVLKKKKLTRKECSRLRQIAAEVGAQSTDRELKAQGIEREVNDLRRAQFMLDKVGHIYDGIISGVQAFGFFVELKGIFVEGLVRVSNLQDDYYLFYEHEYKLKGQHRGRIFRIGDEVRVRVAEVDLPRRRIDLMLALN</sequence>
<feature type="domain" description="S1 motif" evidence="9">
    <location>
        <begin position="621"/>
        <end position="702"/>
    </location>
</feature>
<dbReference type="InterPro" id="IPR013223">
    <property type="entry name" value="RNase_B_OB_dom"/>
</dbReference>
<evidence type="ECO:0000313" key="11">
    <source>
        <dbReference type="Proteomes" id="UP000594688"/>
    </source>
</evidence>
<gene>
    <name evidence="8 10" type="primary">rnr</name>
    <name evidence="10" type="ORF">G3M70_01250</name>
</gene>
<dbReference type="EC" id="3.1.13.1" evidence="8"/>
<dbReference type="NCBIfam" id="TIGR00358">
    <property type="entry name" value="3_prime_RNase"/>
    <property type="match status" value="1"/>
</dbReference>
<dbReference type="InterPro" id="IPR012340">
    <property type="entry name" value="NA-bd_OB-fold"/>
</dbReference>
<keyword evidence="3 8" id="KW-0963">Cytoplasm</keyword>
<dbReference type="GO" id="GO:0003723">
    <property type="term" value="F:RNA binding"/>
    <property type="evidence" value="ECO:0007669"/>
    <property type="project" value="UniProtKB-UniRule"/>
</dbReference>
<dbReference type="InterPro" id="IPR011129">
    <property type="entry name" value="CSD"/>
</dbReference>
<dbReference type="AlphaFoldDB" id="A0A7T0BZ79"/>
<dbReference type="InterPro" id="IPR011805">
    <property type="entry name" value="RNase_R"/>
</dbReference>
<dbReference type="CDD" id="cd04471">
    <property type="entry name" value="S1_RNase_R"/>
    <property type="match status" value="1"/>
</dbReference>
<evidence type="ECO:0000256" key="7">
    <source>
        <dbReference type="ARBA" id="ARBA00022884"/>
    </source>
</evidence>
<evidence type="ECO:0000256" key="3">
    <source>
        <dbReference type="ARBA" id="ARBA00022490"/>
    </source>
</evidence>
<dbReference type="SMART" id="SM00955">
    <property type="entry name" value="RNB"/>
    <property type="match status" value="1"/>
</dbReference>
<organism evidence="10 11">
    <name type="scientific">Candidatus Nitronauta litoralis</name>
    <dbReference type="NCBI Taxonomy" id="2705533"/>
    <lineage>
        <taxon>Bacteria</taxon>
        <taxon>Pseudomonadati</taxon>
        <taxon>Nitrospinota/Tectimicrobiota group</taxon>
        <taxon>Nitrospinota</taxon>
        <taxon>Nitrospinia</taxon>
        <taxon>Nitrospinales</taxon>
        <taxon>Nitrospinaceae</taxon>
        <taxon>Candidatus Nitronauta</taxon>
    </lineage>
</organism>
<dbReference type="SMART" id="SM00316">
    <property type="entry name" value="S1"/>
    <property type="match status" value="1"/>
</dbReference>
<dbReference type="PROSITE" id="PS50126">
    <property type="entry name" value="S1"/>
    <property type="match status" value="1"/>
</dbReference>
<dbReference type="PANTHER" id="PTHR23355">
    <property type="entry name" value="RIBONUCLEASE"/>
    <property type="match status" value="1"/>
</dbReference>
<comment type="catalytic activity">
    <reaction evidence="1 8">
        <text>Exonucleolytic cleavage in the 3'- to 5'-direction to yield nucleoside 5'-phosphates.</text>
        <dbReference type="EC" id="3.1.13.1"/>
    </reaction>
</comment>
<evidence type="ECO:0000256" key="5">
    <source>
        <dbReference type="ARBA" id="ARBA00022801"/>
    </source>
</evidence>
<comment type="subcellular location">
    <subcellularLocation>
        <location evidence="2 8">Cytoplasm</location>
    </subcellularLocation>
</comment>
<evidence type="ECO:0000313" key="10">
    <source>
        <dbReference type="EMBL" id="QPJ63669.1"/>
    </source>
</evidence>
<dbReference type="SMART" id="SM00357">
    <property type="entry name" value="CSP"/>
    <property type="match status" value="1"/>
</dbReference>
<proteinExistence type="inferred from homology"/>
<dbReference type="GO" id="GO:0006402">
    <property type="term" value="P:mRNA catabolic process"/>
    <property type="evidence" value="ECO:0007669"/>
    <property type="project" value="TreeGrafter"/>
</dbReference>
<dbReference type="Pfam" id="PF00773">
    <property type="entry name" value="RNB"/>
    <property type="match status" value="1"/>
</dbReference>
<keyword evidence="6 8" id="KW-0269">Exonuclease</keyword>
<dbReference type="Gene3D" id="2.40.50.140">
    <property type="entry name" value="Nucleic acid-binding proteins"/>
    <property type="match status" value="2"/>
</dbReference>
<keyword evidence="4 8" id="KW-0540">Nuclease</keyword>
<dbReference type="SUPFAM" id="SSF50249">
    <property type="entry name" value="Nucleic acid-binding proteins"/>
    <property type="match status" value="3"/>
</dbReference>
<evidence type="ECO:0000256" key="2">
    <source>
        <dbReference type="ARBA" id="ARBA00004496"/>
    </source>
</evidence>
<dbReference type="InterPro" id="IPR022966">
    <property type="entry name" value="RNase_II/R_CS"/>
</dbReference>
<dbReference type="InterPro" id="IPR003029">
    <property type="entry name" value="S1_domain"/>
</dbReference>
<evidence type="ECO:0000256" key="6">
    <source>
        <dbReference type="ARBA" id="ARBA00022839"/>
    </source>
</evidence>
<dbReference type="Pfam" id="PF00575">
    <property type="entry name" value="S1"/>
    <property type="match status" value="1"/>
</dbReference>
<dbReference type="KEGG" id="nli:G3M70_01250"/>
<keyword evidence="5 8" id="KW-0378">Hydrolase</keyword>
<protein>
    <recommendedName>
        <fullName evidence="8">Ribonuclease R</fullName>
        <shortName evidence="8">RNase R</shortName>
        <ecNumber evidence="8">3.1.13.1</ecNumber>
    </recommendedName>
</protein>
<dbReference type="InterPro" id="IPR004476">
    <property type="entry name" value="RNase_II/RNase_R"/>
</dbReference>
<dbReference type="GO" id="GO:0005829">
    <property type="term" value="C:cytosol"/>
    <property type="evidence" value="ECO:0007669"/>
    <property type="project" value="TreeGrafter"/>
</dbReference>
<accession>A0A7T0BZ79</accession>
<dbReference type="NCBIfam" id="TIGR02063">
    <property type="entry name" value="RNase_R"/>
    <property type="match status" value="1"/>
</dbReference>
<dbReference type="PANTHER" id="PTHR23355:SF9">
    <property type="entry name" value="DIS3-LIKE EXONUCLEASE 2"/>
    <property type="match status" value="1"/>
</dbReference>
<dbReference type="Proteomes" id="UP000594688">
    <property type="component" value="Chromosome"/>
</dbReference>
<dbReference type="GO" id="GO:0008859">
    <property type="term" value="F:exoribonuclease II activity"/>
    <property type="evidence" value="ECO:0007669"/>
    <property type="project" value="UniProtKB-UniRule"/>
</dbReference>
<reference evidence="10 11" key="1">
    <citation type="submission" date="2020-02" db="EMBL/GenBank/DDBJ databases">
        <title>Genomic and physiological characterization of two novel Nitrospinaceae genera.</title>
        <authorList>
            <person name="Mueller A.J."/>
            <person name="Jung M.-Y."/>
            <person name="Strachan C.R."/>
            <person name="Herbold C.W."/>
            <person name="Kirkegaard R.H."/>
            <person name="Daims H."/>
        </authorList>
    </citation>
    <scope>NUCLEOTIDE SEQUENCE [LARGE SCALE GENOMIC DNA]</scope>
    <source>
        <strain evidence="10">EB</strain>
    </source>
</reference>
<dbReference type="HAMAP" id="MF_01895">
    <property type="entry name" value="RNase_R"/>
    <property type="match status" value="1"/>
</dbReference>
<dbReference type="InterPro" id="IPR001900">
    <property type="entry name" value="RNase_II/R"/>
</dbReference>
<dbReference type="PROSITE" id="PS01175">
    <property type="entry name" value="RIBONUCLEASE_II"/>
    <property type="match status" value="1"/>
</dbReference>
<evidence type="ECO:0000259" key="9">
    <source>
        <dbReference type="PROSITE" id="PS50126"/>
    </source>
</evidence>
<dbReference type="InterPro" id="IPR040476">
    <property type="entry name" value="CSD2"/>
</dbReference>
<dbReference type="Pfam" id="PF08206">
    <property type="entry name" value="OB_RNB"/>
    <property type="match status" value="1"/>
</dbReference>
<evidence type="ECO:0000256" key="8">
    <source>
        <dbReference type="HAMAP-Rule" id="MF_01895"/>
    </source>
</evidence>
<comment type="function">
    <text evidence="8">3'-5' exoribonuclease that releases 5'-nucleoside monophosphates and is involved in maturation of structured RNAs.</text>
</comment>
<evidence type="ECO:0000256" key="4">
    <source>
        <dbReference type="ARBA" id="ARBA00022722"/>
    </source>
</evidence>
<dbReference type="InterPro" id="IPR050180">
    <property type="entry name" value="RNR_Ribonuclease"/>
</dbReference>